<reference evidence="2 3" key="1">
    <citation type="journal article" date="2022" name="Nat. Ecol. Evol.">
        <title>A masculinizing supergene underlies an exaggerated male reproductive morph in a spider.</title>
        <authorList>
            <person name="Hendrickx F."/>
            <person name="De Corte Z."/>
            <person name="Sonet G."/>
            <person name="Van Belleghem S.M."/>
            <person name="Kostlbacher S."/>
            <person name="Vangestel C."/>
        </authorList>
    </citation>
    <scope>NUCLEOTIDE SEQUENCE [LARGE SCALE GENOMIC DNA]</scope>
    <source>
        <strain evidence="2">W744_W776</strain>
    </source>
</reference>
<organism evidence="2 3">
    <name type="scientific">Oedothorax gibbosus</name>
    <dbReference type="NCBI Taxonomy" id="931172"/>
    <lineage>
        <taxon>Eukaryota</taxon>
        <taxon>Metazoa</taxon>
        <taxon>Ecdysozoa</taxon>
        <taxon>Arthropoda</taxon>
        <taxon>Chelicerata</taxon>
        <taxon>Arachnida</taxon>
        <taxon>Araneae</taxon>
        <taxon>Araneomorphae</taxon>
        <taxon>Entelegynae</taxon>
        <taxon>Araneoidea</taxon>
        <taxon>Linyphiidae</taxon>
        <taxon>Erigoninae</taxon>
        <taxon>Oedothorax</taxon>
    </lineage>
</organism>
<feature type="non-terminal residue" evidence="2">
    <location>
        <position position="1"/>
    </location>
</feature>
<sequence length="152" mass="17410">KIAYEKSIPVEMNLMNEIEVSNQEEDFPKGFLDLYSSVKIESPSDSFTLLLHSVLLEIGFTPNDVESDNVYQQMPENWKSHGIFKIQYYHKTVPEALCWVTCVPLHKSLAVEGSLVSQSSDENNAHKNLSIKDFVDEKEDISSKLKINFKRI</sequence>
<dbReference type="PANTHER" id="PTHR15537">
    <property type="entry name" value="F-BOX ONLY PROTEIN 7"/>
    <property type="match status" value="1"/>
</dbReference>
<gene>
    <name evidence="2" type="ORF">JTE90_015059</name>
</gene>
<protein>
    <recommendedName>
        <fullName evidence="1">PI31 proteasome regulator N-terminal domain-containing protein</fullName>
    </recommendedName>
</protein>
<evidence type="ECO:0000259" key="1">
    <source>
        <dbReference type="Pfam" id="PF11566"/>
    </source>
</evidence>
<feature type="domain" description="PI31 proteasome regulator N-terminal" evidence="1">
    <location>
        <begin position="39"/>
        <end position="146"/>
    </location>
</feature>
<dbReference type="EMBL" id="JAFNEN010003942">
    <property type="protein sequence ID" value="KAG8171460.1"/>
    <property type="molecule type" value="Genomic_DNA"/>
</dbReference>
<accession>A0AAV6TIB5</accession>
<evidence type="ECO:0000313" key="3">
    <source>
        <dbReference type="Proteomes" id="UP000827092"/>
    </source>
</evidence>
<dbReference type="AlphaFoldDB" id="A0AAV6TIB5"/>
<dbReference type="PANTHER" id="PTHR15537:SF2">
    <property type="entry name" value="F-BOX ONLY PROTEIN 7"/>
    <property type="match status" value="1"/>
</dbReference>
<dbReference type="Pfam" id="PF11566">
    <property type="entry name" value="PI31_Prot_N"/>
    <property type="match status" value="1"/>
</dbReference>
<dbReference type="GO" id="GO:0019901">
    <property type="term" value="F:protein kinase binding"/>
    <property type="evidence" value="ECO:0007669"/>
    <property type="project" value="InterPro"/>
</dbReference>
<comment type="caution">
    <text evidence="2">The sequence shown here is derived from an EMBL/GenBank/DDBJ whole genome shotgun (WGS) entry which is preliminary data.</text>
</comment>
<keyword evidence="3" id="KW-1185">Reference proteome</keyword>
<dbReference type="InterPro" id="IPR021625">
    <property type="entry name" value="PI31_Prot_N"/>
</dbReference>
<name>A0AAV6TIB5_9ARAC</name>
<dbReference type="Proteomes" id="UP000827092">
    <property type="component" value="Unassembled WGS sequence"/>
</dbReference>
<dbReference type="Gene3D" id="3.40.1000.30">
    <property type="match status" value="1"/>
</dbReference>
<proteinExistence type="predicted"/>
<dbReference type="InterPro" id="IPR047118">
    <property type="entry name" value="Fbxo7"/>
</dbReference>
<evidence type="ECO:0000313" key="2">
    <source>
        <dbReference type="EMBL" id="KAG8171460.1"/>
    </source>
</evidence>
<dbReference type="GO" id="GO:1903599">
    <property type="term" value="P:positive regulation of autophagy of mitochondrion"/>
    <property type="evidence" value="ECO:0007669"/>
    <property type="project" value="TreeGrafter"/>
</dbReference>